<dbReference type="PROSITE" id="PS51029">
    <property type="entry name" value="MADF"/>
    <property type="match status" value="1"/>
</dbReference>
<dbReference type="OrthoDB" id="5990449at2759"/>
<dbReference type="GO" id="GO:0005634">
    <property type="term" value="C:nucleus"/>
    <property type="evidence" value="ECO:0007669"/>
    <property type="project" value="UniProtKB-SubCell"/>
</dbReference>
<dbReference type="SMART" id="SM00595">
    <property type="entry name" value="MADF"/>
    <property type="match status" value="1"/>
</dbReference>
<dbReference type="EnsemblMetazoa" id="Aqu2.1.32404_001">
    <property type="protein sequence ID" value="Aqu2.1.32404_001"/>
    <property type="gene ID" value="Aqu2.1.32404"/>
</dbReference>
<name>A0A1X7UY01_AMPQE</name>
<accession>A0A1X7UY01</accession>
<dbReference type="PROSITE" id="PS51031">
    <property type="entry name" value="BESS"/>
    <property type="match status" value="1"/>
</dbReference>
<dbReference type="PANTHER" id="PTHR12243">
    <property type="entry name" value="MADF DOMAIN TRANSCRIPTION FACTOR"/>
    <property type="match status" value="1"/>
</dbReference>
<dbReference type="Pfam" id="PF10545">
    <property type="entry name" value="MADF_DNA_bdg"/>
    <property type="match status" value="1"/>
</dbReference>
<dbReference type="AlphaFoldDB" id="A0A1X7UY01"/>
<dbReference type="InterPro" id="IPR039353">
    <property type="entry name" value="TF_Adf1"/>
</dbReference>
<keyword evidence="1" id="KW-0539">Nucleus</keyword>
<dbReference type="Pfam" id="PF02944">
    <property type="entry name" value="BESS"/>
    <property type="match status" value="1"/>
</dbReference>
<protein>
    <recommendedName>
        <fullName evidence="6">MADF domain-containing protein</fullName>
    </recommendedName>
</protein>
<feature type="region of interest" description="Disordered" evidence="2">
    <location>
        <begin position="1"/>
        <end position="55"/>
    </location>
</feature>
<proteinExistence type="predicted"/>
<evidence type="ECO:0000259" key="3">
    <source>
        <dbReference type="PROSITE" id="PS51029"/>
    </source>
</evidence>
<comment type="subcellular location">
    <subcellularLocation>
        <location evidence="1">Nucleus</location>
    </subcellularLocation>
</comment>
<evidence type="ECO:0000313" key="5">
    <source>
        <dbReference type="EnsemblMetazoa" id="Aqu2.1.32404_001"/>
    </source>
</evidence>
<reference evidence="5" key="1">
    <citation type="submission" date="2017-05" db="UniProtKB">
        <authorList>
            <consortium name="EnsemblMetazoa"/>
        </authorList>
    </citation>
    <scope>IDENTIFICATION</scope>
</reference>
<evidence type="ECO:0008006" key="6">
    <source>
        <dbReference type="Google" id="ProtNLM"/>
    </source>
</evidence>
<evidence type="ECO:0000259" key="4">
    <source>
        <dbReference type="PROSITE" id="PS51031"/>
    </source>
</evidence>
<dbReference type="InterPro" id="IPR004210">
    <property type="entry name" value="BESS_motif"/>
</dbReference>
<evidence type="ECO:0000256" key="2">
    <source>
        <dbReference type="SAM" id="MobiDB-lite"/>
    </source>
</evidence>
<organism evidence="5">
    <name type="scientific">Amphimedon queenslandica</name>
    <name type="common">Sponge</name>
    <dbReference type="NCBI Taxonomy" id="400682"/>
    <lineage>
        <taxon>Eukaryota</taxon>
        <taxon>Metazoa</taxon>
        <taxon>Porifera</taxon>
        <taxon>Demospongiae</taxon>
        <taxon>Heteroscleromorpha</taxon>
        <taxon>Haplosclerida</taxon>
        <taxon>Niphatidae</taxon>
        <taxon>Amphimedon</taxon>
    </lineage>
</organism>
<evidence type="ECO:0000256" key="1">
    <source>
        <dbReference type="PROSITE-ProRule" id="PRU00371"/>
    </source>
</evidence>
<dbReference type="InterPro" id="IPR006578">
    <property type="entry name" value="MADF-dom"/>
</dbReference>
<feature type="domain" description="BESS" evidence="4">
    <location>
        <begin position="226"/>
        <end position="265"/>
    </location>
</feature>
<dbReference type="PANTHER" id="PTHR12243:SF67">
    <property type="entry name" value="COREPRESSOR OF PANGOLIN, ISOFORM A-RELATED"/>
    <property type="match status" value="1"/>
</dbReference>
<feature type="compositionally biased region" description="Basic and acidic residues" evidence="2">
    <location>
        <begin position="35"/>
        <end position="47"/>
    </location>
</feature>
<feature type="domain" description="MADF" evidence="3">
    <location>
        <begin position="62"/>
        <end position="149"/>
    </location>
</feature>
<sequence>METDGNRALSASLPEFDPTPPILHPQNKMATMLNGKHDGEGYKKEASNEPQPCAKSKRNLQEYMEEIQKYTVLYDKFSRDFKDKYKKQNAWSAIATTFGVTPEEAEKRYKSIRTSFERYLKKRKLCQQDLDVPYIAEYKNLDWLKNDSIVADDETSVSSEVDYTSFDGGLGSRKDRKGSTNTRKRPWSKCAEKVTKQQLDEALFKGINNISKALSTSVDAISTDEGDEDTLFCKSIVPQLKRLQPPMKQQAKIQIQQILFNCEFQHHWQAQPTCTSPTMFNK</sequence>
<dbReference type="GO" id="GO:0003677">
    <property type="term" value="F:DNA binding"/>
    <property type="evidence" value="ECO:0007669"/>
    <property type="project" value="InterPro"/>
</dbReference>
<dbReference type="InParanoid" id="A0A1X7UY01"/>